<dbReference type="Proteomes" id="UP000001555">
    <property type="component" value="Unassembled WGS sequence"/>
</dbReference>
<dbReference type="VEuPathDB" id="VectorBase:ISCP_002671"/>
<sequence length="275" mass="32441">MEDDWRNRTLWCGGLDAKVTEDLLRELFVQGGPVEEVKIPKTSDGQSKNFAFVTFVHADSLSYSLALLEGTCLFGRRLKLERRPRATIDDKYVDMMNRHYEHVRARKAQRSQCGQNDQYRLPNQYPQPIQYPQRYQNQDPYYSQYQNQYRVQPPQYNQYPQYSPYGQYRQYNQYAALRSYARQEVHHVAPPVHTYVPTPIHTYVPTPIRDLGSSPKLASYSGQRVPEYFTGSLKKEEPLTEHNEYAPRQQSSPSNRKRNDECAAEESYYSKRTHY</sequence>
<evidence type="ECO:0000256" key="1">
    <source>
        <dbReference type="ARBA" id="ARBA00004642"/>
    </source>
</evidence>
<keyword evidence="3" id="KW-0539">Nucleus</keyword>
<evidence type="ECO:0000256" key="5">
    <source>
        <dbReference type="SAM" id="MobiDB-lite"/>
    </source>
</evidence>
<feature type="domain" description="RRM" evidence="6">
    <location>
        <begin position="8"/>
        <end position="85"/>
    </location>
</feature>
<keyword evidence="2 4" id="KW-0694">RNA-binding</keyword>
<dbReference type="PROSITE" id="PS50102">
    <property type="entry name" value="RRM"/>
    <property type="match status" value="1"/>
</dbReference>
<dbReference type="VEuPathDB" id="VectorBase:ISCW002000"/>
<feature type="compositionally biased region" description="Basic and acidic residues" evidence="5">
    <location>
        <begin position="235"/>
        <end position="245"/>
    </location>
</feature>
<evidence type="ECO:0000313" key="9">
    <source>
        <dbReference type="Proteomes" id="UP000001555"/>
    </source>
</evidence>
<feature type="region of interest" description="Disordered" evidence="5">
    <location>
        <begin position="235"/>
        <end position="275"/>
    </location>
</feature>
<evidence type="ECO:0000256" key="4">
    <source>
        <dbReference type="PROSITE-ProRule" id="PRU00176"/>
    </source>
</evidence>
<evidence type="ECO:0007829" key="10">
    <source>
        <dbReference type="PeptideAtlas" id="B7PAW6"/>
    </source>
</evidence>
<dbReference type="PANTHER" id="PTHR13798">
    <property type="entry name" value="RNA BINDING MOTIF RBM PROTEIN -RELATED"/>
    <property type="match status" value="1"/>
</dbReference>
<keyword evidence="9" id="KW-1185">Reference proteome</keyword>
<dbReference type="PaxDb" id="6945-B7PAW6"/>
<dbReference type="SMART" id="SM00360">
    <property type="entry name" value="RRM"/>
    <property type="match status" value="1"/>
</dbReference>
<dbReference type="PANTHER" id="PTHR13798:SF11">
    <property type="entry name" value="RNA-BINDING PROTEIN 7-RELATED"/>
    <property type="match status" value="1"/>
</dbReference>
<dbReference type="SUPFAM" id="SSF54928">
    <property type="entry name" value="RNA-binding domain, RBD"/>
    <property type="match status" value="1"/>
</dbReference>
<dbReference type="CDD" id="cd12336">
    <property type="entry name" value="RRM_RBM7_like"/>
    <property type="match status" value="1"/>
</dbReference>
<dbReference type="GO" id="GO:0003727">
    <property type="term" value="F:single-stranded RNA binding"/>
    <property type="evidence" value="ECO:0000318"/>
    <property type="project" value="GO_Central"/>
</dbReference>
<dbReference type="STRING" id="6945.B7PAW6"/>
<evidence type="ECO:0000313" key="7">
    <source>
        <dbReference type="EMBL" id="EEC03738.1"/>
    </source>
</evidence>
<dbReference type="Pfam" id="PF00076">
    <property type="entry name" value="RRM_1"/>
    <property type="match status" value="1"/>
</dbReference>
<reference evidence="7 9" key="1">
    <citation type="submission" date="2008-03" db="EMBL/GenBank/DDBJ databases">
        <title>Annotation of Ixodes scapularis.</title>
        <authorList>
            <consortium name="Ixodes scapularis Genome Project Consortium"/>
            <person name="Caler E."/>
            <person name="Hannick L.I."/>
            <person name="Bidwell S."/>
            <person name="Joardar V."/>
            <person name="Thiagarajan M."/>
            <person name="Amedeo P."/>
            <person name="Galinsky K.J."/>
            <person name="Schobel S."/>
            <person name="Inman J."/>
            <person name="Hostetler J."/>
            <person name="Miller J."/>
            <person name="Hammond M."/>
            <person name="Megy K."/>
            <person name="Lawson D."/>
            <person name="Kodira C."/>
            <person name="Sutton G."/>
            <person name="Meyer J."/>
            <person name="Hill C.A."/>
            <person name="Birren B."/>
            <person name="Nene V."/>
            <person name="Collins F."/>
            <person name="Alarcon-Chaidez F."/>
            <person name="Wikel S."/>
            <person name="Strausberg R."/>
        </authorList>
    </citation>
    <scope>NUCLEOTIDE SEQUENCE [LARGE SCALE GENOMIC DNA]</scope>
    <source>
        <strain evidence="9">Wikel</strain>
        <strain evidence="7">Wikel colony</strain>
    </source>
</reference>
<dbReference type="GO" id="GO:0000381">
    <property type="term" value="P:regulation of alternative mRNA splicing, via spliceosome"/>
    <property type="evidence" value="ECO:0000318"/>
    <property type="project" value="GO_Central"/>
</dbReference>
<proteinExistence type="evidence at protein level"/>
<dbReference type="VEuPathDB" id="VectorBase:ISCI002000"/>
<dbReference type="EnsemblMetazoa" id="ISCW002000-RA">
    <property type="protein sequence ID" value="ISCW002000-PA"/>
    <property type="gene ID" value="ISCW002000"/>
</dbReference>
<accession>B7PAW6</accession>
<dbReference type="Gene3D" id="3.30.70.330">
    <property type="match status" value="1"/>
</dbReference>
<dbReference type="OrthoDB" id="407442at2759"/>
<dbReference type="EMBL" id="ABJB011131733">
    <property type="status" value="NOT_ANNOTATED_CDS"/>
    <property type="molecule type" value="Genomic_DNA"/>
</dbReference>
<dbReference type="InParanoid" id="B7PAW6"/>
<dbReference type="AlphaFoldDB" id="B7PAW6"/>
<keyword evidence="10" id="KW-1267">Proteomics identification</keyword>
<dbReference type="EMBL" id="DS673289">
    <property type="protein sequence ID" value="EEC03738.1"/>
    <property type="molecule type" value="Genomic_DNA"/>
</dbReference>
<dbReference type="InterPro" id="IPR035979">
    <property type="entry name" value="RBD_domain_sf"/>
</dbReference>
<dbReference type="GO" id="GO:0005634">
    <property type="term" value="C:nucleus"/>
    <property type="evidence" value="ECO:0000318"/>
    <property type="project" value="GO_Central"/>
</dbReference>
<dbReference type="InterPro" id="IPR000504">
    <property type="entry name" value="RRM_dom"/>
</dbReference>
<name>B7PAW6_IXOSC</name>
<evidence type="ECO:0000256" key="2">
    <source>
        <dbReference type="ARBA" id="ARBA00022884"/>
    </source>
</evidence>
<comment type="subcellular location">
    <subcellularLocation>
        <location evidence="1">Nucleus</location>
        <location evidence="1">Nucleoplasm</location>
    </subcellularLocation>
</comment>
<reference evidence="8" key="2">
    <citation type="submission" date="2020-05" db="UniProtKB">
        <authorList>
            <consortium name="EnsemblMetazoa"/>
        </authorList>
    </citation>
    <scope>IDENTIFICATION</scope>
    <source>
        <strain evidence="8">wikel</strain>
    </source>
</reference>
<feature type="region of interest" description="Disordered" evidence="5">
    <location>
        <begin position="104"/>
        <end position="123"/>
    </location>
</feature>
<evidence type="ECO:0000259" key="6">
    <source>
        <dbReference type="PROSITE" id="PS50102"/>
    </source>
</evidence>
<dbReference type="InterPro" id="IPR012677">
    <property type="entry name" value="Nucleotide-bd_a/b_plait_sf"/>
</dbReference>
<dbReference type="KEGG" id="isc:8027163"/>
<protein>
    <recommendedName>
        <fullName evidence="6">RRM domain-containing protein</fullName>
    </recommendedName>
</protein>
<dbReference type="HOGENOM" id="CLU_1012941_0_0_1"/>
<evidence type="ECO:0000256" key="3">
    <source>
        <dbReference type="ARBA" id="ARBA00023242"/>
    </source>
</evidence>
<evidence type="ECO:0000313" key="8">
    <source>
        <dbReference type="EnsemblMetazoa" id="ISCW002000-PA"/>
    </source>
</evidence>
<organism>
    <name type="scientific">Ixodes scapularis</name>
    <name type="common">Black-legged tick</name>
    <name type="synonym">Deer tick</name>
    <dbReference type="NCBI Taxonomy" id="6945"/>
    <lineage>
        <taxon>Eukaryota</taxon>
        <taxon>Metazoa</taxon>
        <taxon>Ecdysozoa</taxon>
        <taxon>Arthropoda</taxon>
        <taxon>Chelicerata</taxon>
        <taxon>Arachnida</taxon>
        <taxon>Acari</taxon>
        <taxon>Parasitiformes</taxon>
        <taxon>Ixodida</taxon>
        <taxon>Ixodoidea</taxon>
        <taxon>Ixodidae</taxon>
        <taxon>Ixodinae</taxon>
        <taxon>Ixodes</taxon>
    </lineage>
</organism>
<dbReference type="GO" id="GO:0005654">
    <property type="term" value="C:nucleoplasm"/>
    <property type="evidence" value="ECO:0007669"/>
    <property type="project" value="UniProtKB-SubCell"/>
</dbReference>
<dbReference type="InterPro" id="IPR052285">
    <property type="entry name" value="NEXT_complex_subunit"/>
</dbReference>
<gene>
    <name evidence="8" type="primary">8027163</name>
    <name evidence="7" type="ORF">IscW_ISCW002000</name>
</gene>